<evidence type="ECO:0000313" key="2">
    <source>
        <dbReference type="Proteomes" id="UP000626092"/>
    </source>
</evidence>
<sequence length="154" mass="17399">MDIPILGIKCNQEQGDKECAFDCIPVKELNTLKAPSSVFANGSWDFPSSDIPPIIRCDNPAVINGFSFQDGKVTKDGNWVFYGRAWDGYFLVVAFHTNVNRGTKLMGKIRYEAEADNRRCAKLLQAKLEEEFFQAGKNDAAHLEEEYHLRHQVA</sequence>
<proteinExistence type="predicted"/>
<evidence type="ECO:0000313" key="1">
    <source>
        <dbReference type="EMBL" id="KAF7124680.1"/>
    </source>
</evidence>
<gene>
    <name evidence="1" type="ORF">RHSIM_Rhsim12G0034400</name>
</gene>
<reference evidence="1" key="1">
    <citation type="submission" date="2019-11" db="EMBL/GenBank/DDBJ databases">
        <authorList>
            <person name="Liu Y."/>
            <person name="Hou J."/>
            <person name="Li T.-Q."/>
            <person name="Guan C.-H."/>
            <person name="Wu X."/>
            <person name="Wu H.-Z."/>
            <person name="Ling F."/>
            <person name="Zhang R."/>
            <person name="Shi X.-G."/>
            <person name="Ren J.-P."/>
            <person name="Chen E.-F."/>
            <person name="Sun J.-M."/>
        </authorList>
    </citation>
    <scope>NUCLEOTIDE SEQUENCE</scope>
    <source>
        <strain evidence="1">Adult_tree_wgs_1</strain>
        <tissue evidence="1">Leaves</tissue>
    </source>
</reference>
<dbReference type="EMBL" id="WJXA01000012">
    <property type="protein sequence ID" value="KAF7124680.1"/>
    <property type="molecule type" value="Genomic_DNA"/>
</dbReference>
<dbReference type="OrthoDB" id="10323688at2759"/>
<dbReference type="Proteomes" id="UP000626092">
    <property type="component" value="Unassembled WGS sequence"/>
</dbReference>
<name>A0A834G7Z3_RHOSS</name>
<comment type="caution">
    <text evidence="1">The sequence shown here is derived from an EMBL/GenBank/DDBJ whole genome shotgun (WGS) entry which is preliminary data.</text>
</comment>
<organism evidence="1 2">
    <name type="scientific">Rhododendron simsii</name>
    <name type="common">Sims's rhododendron</name>
    <dbReference type="NCBI Taxonomy" id="118357"/>
    <lineage>
        <taxon>Eukaryota</taxon>
        <taxon>Viridiplantae</taxon>
        <taxon>Streptophyta</taxon>
        <taxon>Embryophyta</taxon>
        <taxon>Tracheophyta</taxon>
        <taxon>Spermatophyta</taxon>
        <taxon>Magnoliopsida</taxon>
        <taxon>eudicotyledons</taxon>
        <taxon>Gunneridae</taxon>
        <taxon>Pentapetalae</taxon>
        <taxon>asterids</taxon>
        <taxon>Ericales</taxon>
        <taxon>Ericaceae</taxon>
        <taxon>Ericoideae</taxon>
        <taxon>Rhodoreae</taxon>
        <taxon>Rhododendron</taxon>
    </lineage>
</organism>
<accession>A0A834G7Z3</accession>
<keyword evidence="2" id="KW-1185">Reference proteome</keyword>
<protein>
    <submittedName>
        <fullName evidence="1">Uncharacterized protein</fullName>
    </submittedName>
</protein>
<dbReference type="AlphaFoldDB" id="A0A834G7Z3"/>